<feature type="transmembrane region" description="Helical" evidence="7">
    <location>
        <begin position="580"/>
        <end position="607"/>
    </location>
</feature>
<protein>
    <submittedName>
        <fullName evidence="9">MFS transporter</fullName>
    </submittedName>
</protein>
<keyword evidence="10" id="KW-1185">Reference proteome</keyword>
<evidence type="ECO:0000256" key="7">
    <source>
        <dbReference type="SAM" id="Phobius"/>
    </source>
</evidence>
<feature type="transmembrane region" description="Helical" evidence="7">
    <location>
        <begin position="79"/>
        <end position="98"/>
    </location>
</feature>
<evidence type="ECO:0000256" key="4">
    <source>
        <dbReference type="ARBA" id="ARBA00022692"/>
    </source>
</evidence>
<dbReference type="Proteomes" id="UP000241362">
    <property type="component" value="Unassembled WGS sequence"/>
</dbReference>
<dbReference type="PANTHER" id="PTHR43045:SF7">
    <property type="entry name" value="MAJOR FACILITATOR SUPERFAMILY TRANSPORTER"/>
    <property type="match status" value="1"/>
</dbReference>
<accession>A0A2T4JCL6</accession>
<feature type="transmembrane region" description="Helical" evidence="7">
    <location>
        <begin position="205"/>
        <end position="226"/>
    </location>
</feature>
<evidence type="ECO:0000313" key="9">
    <source>
        <dbReference type="EMBL" id="PTE15593.1"/>
    </source>
</evidence>
<evidence type="ECO:0000256" key="6">
    <source>
        <dbReference type="ARBA" id="ARBA00023136"/>
    </source>
</evidence>
<feature type="transmembrane region" description="Helical" evidence="7">
    <location>
        <begin position="145"/>
        <end position="168"/>
    </location>
</feature>
<dbReference type="RefSeq" id="WP_107672436.1">
    <property type="nucleotide sequence ID" value="NZ_PZKE01000003.1"/>
</dbReference>
<name>A0A2T4JCL6_FUSBL</name>
<keyword evidence="2" id="KW-0813">Transport</keyword>
<feature type="transmembrane region" description="Helical" evidence="7">
    <location>
        <begin position="298"/>
        <end position="316"/>
    </location>
</feature>
<feature type="transmembrane region" description="Helical" evidence="7">
    <location>
        <begin position="104"/>
        <end position="124"/>
    </location>
</feature>
<comment type="caution">
    <text evidence="9">The sequence shown here is derived from an EMBL/GenBank/DDBJ whole genome shotgun (WGS) entry which is preliminary data.</text>
</comment>
<dbReference type="InterPro" id="IPR036259">
    <property type="entry name" value="MFS_trans_sf"/>
</dbReference>
<organism evidence="9 10">
    <name type="scientific">Fuscovulum blasticum DSM 2131</name>
    <dbReference type="NCBI Taxonomy" id="1188250"/>
    <lineage>
        <taxon>Bacteria</taxon>
        <taxon>Pseudomonadati</taxon>
        <taxon>Pseudomonadota</taxon>
        <taxon>Alphaproteobacteria</taxon>
        <taxon>Rhodobacterales</taxon>
        <taxon>Paracoccaceae</taxon>
        <taxon>Pseudogemmobacter</taxon>
    </lineage>
</organism>
<feature type="transmembrane region" description="Helical" evidence="7">
    <location>
        <begin position="21"/>
        <end position="42"/>
    </location>
</feature>
<keyword evidence="6 7" id="KW-0472">Membrane</keyword>
<evidence type="ECO:0000313" key="10">
    <source>
        <dbReference type="Proteomes" id="UP000241362"/>
    </source>
</evidence>
<dbReference type="GO" id="GO:0022857">
    <property type="term" value="F:transmembrane transporter activity"/>
    <property type="evidence" value="ECO:0007669"/>
    <property type="project" value="InterPro"/>
</dbReference>
<evidence type="ECO:0000259" key="8">
    <source>
        <dbReference type="PROSITE" id="PS50850"/>
    </source>
</evidence>
<keyword evidence="3" id="KW-1003">Cell membrane</keyword>
<dbReference type="SUPFAM" id="SSF103473">
    <property type="entry name" value="MFS general substrate transporter"/>
    <property type="match status" value="2"/>
</dbReference>
<keyword evidence="5 7" id="KW-1133">Transmembrane helix</keyword>
<evidence type="ECO:0000256" key="3">
    <source>
        <dbReference type="ARBA" id="ARBA00022475"/>
    </source>
</evidence>
<feature type="transmembrane region" description="Helical" evidence="7">
    <location>
        <begin position="646"/>
        <end position="668"/>
    </location>
</feature>
<proteinExistence type="predicted"/>
<keyword evidence="4 7" id="KW-0812">Transmembrane</keyword>
<evidence type="ECO:0000256" key="2">
    <source>
        <dbReference type="ARBA" id="ARBA00022448"/>
    </source>
</evidence>
<dbReference type="PROSITE" id="PS50850">
    <property type="entry name" value="MFS"/>
    <property type="match status" value="1"/>
</dbReference>
<feature type="transmembrane region" description="Helical" evidence="7">
    <location>
        <begin position="260"/>
        <end position="278"/>
    </location>
</feature>
<dbReference type="InterPro" id="IPR005828">
    <property type="entry name" value="MFS_sugar_transport-like"/>
</dbReference>
<comment type="subcellular location">
    <subcellularLocation>
        <location evidence="1">Cell membrane</location>
        <topology evidence="1">Multi-pass membrane protein</topology>
    </subcellularLocation>
</comment>
<dbReference type="PANTHER" id="PTHR43045">
    <property type="entry name" value="SHIKIMATE TRANSPORTER"/>
    <property type="match status" value="1"/>
</dbReference>
<dbReference type="AlphaFoldDB" id="A0A2T4JCL6"/>
<feature type="transmembrane region" description="Helical" evidence="7">
    <location>
        <begin position="619"/>
        <end position="640"/>
    </location>
</feature>
<dbReference type="Gene3D" id="1.20.1250.20">
    <property type="entry name" value="MFS general substrate transporter like domains"/>
    <property type="match status" value="1"/>
</dbReference>
<gene>
    <name evidence="9" type="ORF">C5F44_04260</name>
</gene>
<evidence type="ECO:0000256" key="1">
    <source>
        <dbReference type="ARBA" id="ARBA00004651"/>
    </source>
</evidence>
<dbReference type="Pfam" id="PF00083">
    <property type="entry name" value="Sugar_tr"/>
    <property type="match status" value="1"/>
</dbReference>
<dbReference type="GO" id="GO:0005886">
    <property type="term" value="C:plasma membrane"/>
    <property type="evidence" value="ECO:0007669"/>
    <property type="project" value="UniProtKB-SubCell"/>
</dbReference>
<feature type="transmembrane region" description="Helical" evidence="7">
    <location>
        <begin position="48"/>
        <end position="72"/>
    </location>
</feature>
<feature type="domain" description="Major facilitator superfamily (MFS) profile" evidence="8">
    <location>
        <begin position="8"/>
        <end position="672"/>
    </location>
</feature>
<sequence length="683" mass="71648">MTAEEKKVILASSAGTIFEWYDFYLYGSLAAIIGAQFFTPFPEATRNVFALLAFAAGFIVRPFGALVFGMLGDLIGRKYTFLMTILIMGLSTFIVGLLPNYFSWGIAAPIILIVLRMAQGLALGGEYGGAAVYVAEHAPANQRGYFTAFIQTTATLGLLLSLVVILSVQGYVNGAYPDQPVLDAAGAATFNADGTPAMMKAFNAWGWRIPFLGSILLLLVSLYIRLQMNESPAFKKMKEEGSASKAPLREAFGQWKNAKIALIALLGLTAGQAVVWYSGQFYALFFMQNVIKVDSFSANVFVAWSLILGTWGFIFFGSLSDRIGRKPIILAGCLIAAVTYFPVFKFLTATANPALHAAQQVPVVVTADPADCSFQFNPVGTAKFNNSCDIVKATLSKSSVNSTTVEAPAGTVATVKVGETEVVAYDAAKNAAAIADAKAALAEVSKGIDAAALTALTDAEKAVAAAKAAVGTAQKALTAAEAGTDDAAKAAAQAAVDSATAAVAPLQATLDTARMAVPADILAKYDEAAAVVAKESGVKAAFEKALNDALGAAGYPLVADKNTTVAKAQNFIDIFTAQKLTIIAVLTYLILLVTMVYGPIAAMLVELFPTRIRYSGLSLPYHIGNGWFGGLLPATAFAISAQSGNIYAGLWYAIVVAVMTVVIGAIFVPGGTHKKDIFADTGK</sequence>
<feature type="transmembrane region" description="Helical" evidence="7">
    <location>
        <begin position="328"/>
        <end position="347"/>
    </location>
</feature>
<reference evidence="9 10" key="1">
    <citation type="submission" date="2018-03" db="EMBL/GenBank/DDBJ databases">
        <title>Rhodobacter blasticus.</title>
        <authorList>
            <person name="Meyer T.E."/>
            <person name="Miller S."/>
            <person name="Lodha T."/>
            <person name="Gandham S."/>
            <person name="Chintalapati S."/>
            <person name="Chintalapati V.R."/>
        </authorList>
    </citation>
    <scope>NUCLEOTIDE SEQUENCE [LARGE SCALE GENOMIC DNA]</scope>
    <source>
        <strain evidence="9 10">DSM 2131</strain>
    </source>
</reference>
<dbReference type="EMBL" id="PZKE01000003">
    <property type="protein sequence ID" value="PTE15593.1"/>
    <property type="molecule type" value="Genomic_DNA"/>
</dbReference>
<dbReference type="InterPro" id="IPR020846">
    <property type="entry name" value="MFS_dom"/>
</dbReference>
<evidence type="ECO:0000256" key="5">
    <source>
        <dbReference type="ARBA" id="ARBA00022989"/>
    </source>
</evidence>